<sequence length="48" mass="5366">MFRHGLRVGEAVGAKCGLRWDALMWAERQIFITREKGSDSGVHPIIAV</sequence>
<gene>
    <name evidence="1" type="ORF">COO91_07741</name>
</gene>
<evidence type="ECO:0000313" key="2">
    <source>
        <dbReference type="Proteomes" id="UP000232003"/>
    </source>
</evidence>
<protein>
    <submittedName>
        <fullName evidence="1">Integrase</fullName>
    </submittedName>
</protein>
<evidence type="ECO:0000313" key="1">
    <source>
        <dbReference type="EMBL" id="AUB41687.1"/>
    </source>
</evidence>
<organism evidence="1 2">
    <name type="scientific">Nostoc flagelliforme CCNUN1</name>
    <dbReference type="NCBI Taxonomy" id="2038116"/>
    <lineage>
        <taxon>Bacteria</taxon>
        <taxon>Bacillati</taxon>
        <taxon>Cyanobacteriota</taxon>
        <taxon>Cyanophyceae</taxon>
        <taxon>Nostocales</taxon>
        <taxon>Nostocaceae</taxon>
        <taxon>Nostoc</taxon>
    </lineage>
</organism>
<dbReference type="KEGG" id="nfl:COO91_07741"/>
<dbReference type="Proteomes" id="UP000232003">
    <property type="component" value="Chromosome"/>
</dbReference>
<dbReference type="EMBL" id="CP024785">
    <property type="protein sequence ID" value="AUB41687.1"/>
    <property type="molecule type" value="Genomic_DNA"/>
</dbReference>
<reference evidence="1 2" key="1">
    <citation type="submission" date="2017-11" db="EMBL/GenBank/DDBJ databases">
        <title>Complete genome of a free-living desiccation-tolerant cyanobacterium and its photosynthetic adaptation to extreme terrestrial habitat.</title>
        <authorList>
            <person name="Shang J."/>
        </authorList>
    </citation>
    <scope>NUCLEOTIDE SEQUENCE [LARGE SCALE GENOMIC DNA]</scope>
    <source>
        <strain evidence="1 2">CCNUN1</strain>
    </source>
</reference>
<proteinExistence type="predicted"/>
<accession>A0A2K8T1W2</accession>
<name>A0A2K8T1W2_9NOSO</name>
<keyword evidence="2" id="KW-1185">Reference proteome</keyword>
<dbReference type="AlphaFoldDB" id="A0A2K8T1W2"/>